<accession>A0A553P384</accession>
<dbReference type="EMBL" id="VCGU01000008">
    <property type="protein sequence ID" value="TRY72100.1"/>
    <property type="molecule type" value="Genomic_DNA"/>
</dbReference>
<sequence>MWAFLWLSNLAHGLWNLLSVLSQEEGPKRESKVGTRTRGARTRQRYSRLQQSEPGIELRNAHTSSIMISESDSEDEISFDSPKILNGTTVRNGNTTKRNGFARSQNA</sequence>
<protein>
    <submittedName>
        <fullName evidence="3">Uncharacterized protein</fullName>
    </submittedName>
</protein>
<gene>
    <name evidence="3" type="ORF">TCAL_16199</name>
</gene>
<reference evidence="3 4" key="1">
    <citation type="journal article" date="2018" name="Nat. Ecol. Evol.">
        <title>Genomic signatures of mitonuclear coevolution across populations of Tigriopus californicus.</title>
        <authorList>
            <person name="Barreto F.S."/>
            <person name="Watson E.T."/>
            <person name="Lima T.G."/>
            <person name="Willett C.S."/>
            <person name="Edmands S."/>
            <person name="Li W."/>
            <person name="Burton R.S."/>
        </authorList>
    </citation>
    <scope>NUCLEOTIDE SEQUENCE [LARGE SCALE GENOMIC DNA]</scope>
    <source>
        <strain evidence="3 4">San Diego</strain>
    </source>
</reference>
<keyword evidence="4" id="KW-1185">Reference proteome</keyword>
<comment type="caution">
    <text evidence="3">The sequence shown here is derived from an EMBL/GenBank/DDBJ whole genome shotgun (WGS) entry which is preliminary data.</text>
</comment>
<feature type="signal peptide" evidence="2">
    <location>
        <begin position="1"/>
        <end position="22"/>
    </location>
</feature>
<feature type="region of interest" description="Disordered" evidence="1">
    <location>
        <begin position="24"/>
        <end position="107"/>
    </location>
</feature>
<proteinExistence type="predicted"/>
<dbReference type="AlphaFoldDB" id="A0A553P384"/>
<feature type="compositionally biased region" description="Polar residues" evidence="1">
    <location>
        <begin position="86"/>
        <end position="107"/>
    </location>
</feature>
<feature type="chain" id="PRO_5021912581" evidence="2">
    <location>
        <begin position="23"/>
        <end position="107"/>
    </location>
</feature>
<evidence type="ECO:0000313" key="4">
    <source>
        <dbReference type="Proteomes" id="UP000318571"/>
    </source>
</evidence>
<evidence type="ECO:0000313" key="3">
    <source>
        <dbReference type="EMBL" id="TRY72100.1"/>
    </source>
</evidence>
<name>A0A553P384_TIGCA</name>
<evidence type="ECO:0000256" key="1">
    <source>
        <dbReference type="SAM" id="MobiDB-lite"/>
    </source>
</evidence>
<keyword evidence="2" id="KW-0732">Signal</keyword>
<evidence type="ECO:0000256" key="2">
    <source>
        <dbReference type="SAM" id="SignalP"/>
    </source>
</evidence>
<organism evidence="3 4">
    <name type="scientific">Tigriopus californicus</name>
    <name type="common">Marine copepod</name>
    <dbReference type="NCBI Taxonomy" id="6832"/>
    <lineage>
        <taxon>Eukaryota</taxon>
        <taxon>Metazoa</taxon>
        <taxon>Ecdysozoa</taxon>
        <taxon>Arthropoda</taxon>
        <taxon>Crustacea</taxon>
        <taxon>Multicrustacea</taxon>
        <taxon>Hexanauplia</taxon>
        <taxon>Copepoda</taxon>
        <taxon>Harpacticoida</taxon>
        <taxon>Harpacticidae</taxon>
        <taxon>Tigriopus</taxon>
    </lineage>
</organism>
<dbReference type="Proteomes" id="UP000318571">
    <property type="component" value="Chromosome 7"/>
</dbReference>